<dbReference type="Proteomes" id="UP000001449">
    <property type="component" value="Chromosome 3"/>
</dbReference>
<dbReference type="EMBL" id="CM000640">
    <property type="protein sequence ID" value="EED93569.1"/>
    <property type="molecule type" value="Genomic_DNA"/>
</dbReference>
<name>B8BWQ3_THAPS</name>
<protein>
    <submittedName>
        <fullName evidence="1">Uncharacterized protein</fullName>
    </submittedName>
</protein>
<accession>B8BWQ3</accession>
<dbReference type="InParanoid" id="B8BWQ3"/>
<reference evidence="1 2" key="1">
    <citation type="journal article" date="2004" name="Science">
        <title>The genome of the diatom Thalassiosira pseudonana: ecology, evolution, and metabolism.</title>
        <authorList>
            <person name="Armbrust E.V."/>
            <person name="Berges J.A."/>
            <person name="Bowler C."/>
            <person name="Green B.R."/>
            <person name="Martinez D."/>
            <person name="Putnam N.H."/>
            <person name="Zhou S."/>
            <person name="Allen A.E."/>
            <person name="Apt K.E."/>
            <person name="Bechner M."/>
            <person name="Brzezinski M.A."/>
            <person name="Chaal B.K."/>
            <person name="Chiovitti A."/>
            <person name="Davis A.K."/>
            <person name="Demarest M.S."/>
            <person name="Detter J.C."/>
            <person name="Glavina T."/>
            <person name="Goodstein D."/>
            <person name="Hadi M.Z."/>
            <person name="Hellsten U."/>
            <person name="Hildebrand M."/>
            <person name="Jenkins B.D."/>
            <person name="Jurka J."/>
            <person name="Kapitonov V.V."/>
            <person name="Kroger N."/>
            <person name="Lau W.W."/>
            <person name="Lane T.W."/>
            <person name="Larimer F.W."/>
            <person name="Lippmeier J.C."/>
            <person name="Lucas S."/>
            <person name="Medina M."/>
            <person name="Montsant A."/>
            <person name="Obornik M."/>
            <person name="Parker M.S."/>
            <person name="Palenik B."/>
            <person name="Pazour G.J."/>
            <person name="Richardson P.M."/>
            <person name="Rynearson T.A."/>
            <person name="Saito M.A."/>
            <person name="Schwartz D.C."/>
            <person name="Thamatrakoln K."/>
            <person name="Valentin K."/>
            <person name="Vardi A."/>
            <person name="Wilkerson F.P."/>
            <person name="Rokhsar D.S."/>
        </authorList>
    </citation>
    <scope>NUCLEOTIDE SEQUENCE [LARGE SCALE GENOMIC DNA]</scope>
    <source>
        <strain evidence="1 2">CCMP1335</strain>
    </source>
</reference>
<organism evidence="1 2">
    <name type="scientific">Thalassiosira pseudonana</name>
    <name type="common">Marine diatom</name>
    <name type="synonym">Cyclotella nana</name>
    <dbReference type="NCBI Taxonomy" id="35128"/>
    <lineage>
        <taxon>Eukaryota</taxon>
        <taxon>Sar</taxon>
        <taxon>Stramenopiles</taxon>
        <taxon>Ochrophyta</taxon>
        <taxon>Bacillariophyta</taxon>
        <taxon>Coscinodiscophyceae</taxon>
        <taxon>Thalassiosirophycidae</taxon>
        <taxon>Thalassiosirales</taxon>
        <taxon>Thalassiosiraceae</taxon>
        <taxon>Thalassiosira</taxon>
    </lineage>
</organism>
<dbReference type="HOGENOM" id="CLU_1726021_0_0_1"/>
<dbReference type="AlphaFoldDB" id="B8BWQ3"/>
<dbReference type="RefSeq" id="XP_002288133.1">
    <property type="nucleotide sequence ID" value="XM_002288097.1"/>
</dbReference>
<keyword evidence="2" id="KW-1185">Reference proteome</keyword>
<proteinExistence type="predicted"/>
<dbReference type="KEGG" id="tps:THAPSDRAFT_3067"/>
<dbReference type="GeneID" id="7443852"/>
<reference evidence="1 2" key="2">
    <citation type="journal article" date="2008" name="Nature">
        <title>The Phaeodactylum genome reveals the evolutionary history of diatom genomes.</title>
        <authorList>
            <person name="Bowler C."/>
            <person name="Allen A.E."/>
            <person name="Badger J.H."/>
            <person name="Grimwood J."/>
            <person name="Jabbari K."/>
            <person name="Kuo A."/>
            <person name="Maheswari U."/>
            <person name="Martens C."/>
            <person name="Maumus F."/>
            <person name="Otillar R.P."/>
            <person name="Rayko E."/>
            <person name="Salamov A."/>
            <person name="Vandepoele K."/>
            <person name="Beszteri B."/>
            <person name="Gruber A."/>
            <person name="Heijde M."/>
            <person name="Katinka M."/>
            <person name="Mock T."/>
            <person name="Valentin K."/>
            <person name="Verret F."/>
            <person name="Berges J.A."/>
            <person name="Brownlee C."/>
            <person name="Cadoret J.P."/>
            <person name="Chiovitti A."/>
            <person name="Choi C.J."/>
            <person name="Coesel S."/>
            <person name="De Martino A."/>
            <person name="Detter J.C."/>
            <person name="Durkin C."/>
            <person name="Falciatore A."/>
            <person name="Fournet J."/>
            <person name="Haruta M."/>
            <person name="Huysman M.J."/>
            <person name="Jenkins B.D."/>
            <person name="Jiroutova K."/>
            <person name="Jorgensen R.E."/>
            <person name="Joubert Y."/>
            <person name="Kaplan A."/>
            <person name="Kroger N."/>
            <person name="Kroth P.G."/>
            <person name="La Roche J."/>
            <person name="Lindquist E."/>
            <person name="Lommer M."/>
            <person name="Martin-Jezequel V."/>
            <person name="Lopez P.J."/>
            <person name="Lucas S."/>
            <person name="Mangogna M."/>
            <person name="McGinnis K."/>
            <person name="Medlin L.K."/>
            <person name="Montsant A."/>
            <person name="Oudot-Le Secq M.P."/>
            <person name="Napoli C."/>
            <person name="Obornik M."/>
            <person name="Parker M.S."/>
            <person name="Petit J.L."/>
            <person name="Porcel B.M."/>
            <person name="Poulsen N."/>
            <person name="Robison M."/>
            <person name="Rychlewski L."/>
            <person name="Rynearson T.A."/>
            <person name="Schmutz J."/>
            <person name="Shapiro H."/>
            <person name="Siaut M."/>
            <person name="Stanley M."/>
            <person name="Sussman M.R."/>
            <person name="Taylor A.R."/>
            <person name="Vardi A."/>
            <person name="von Dassow P."/>
            <person name="Vyverman W."/>
            <person name="Willis A."/>
            <person name="Wyrwicz L.S."/>
            <person name="Rokhsar D.S."/>
            <person name="Weissenbach J."/>
            <person name="Armbrust E.V."/>
            <person name="Green B.R."/>
            <person name="Van de Peer Y."/>
            <person name="Grigoriev I.V."/>
        </authorList>
    </citation>
    <scope>NUCLEOTIDE SEQUENCE [LARGE SCALE GENOMIC DNA]</scope>
    <source>
        <strain evidence="1 2">CCMP1335</strain>
    </source>
</reference>
<evidence type="ECO:0000313" key="1">
    <source>
        <dbReference type="EMBL" id="EED93569.1"/>
    </source>
</evidence>
<dbReference type="PaxDb" id="35128-Thaps3067"/>
<gene>
    <name evidence="1" type="ORF">THAPSDRAFT_3067</name>
</gene>
<sequence>MATLVIPPFMATPPSLATACPSLACPARAPAMAALAVSARRAASLTKSFIARSAGACRAPGDPTRRERAAYHQTPQLGHELGRFLLTQRAGKVQLRPPRVHLQCWRRCTNSGGAPTCICKQRNGWCTMQRNLFSYELSKKTLRIGRYNTSDS</sequence>
<evidence type="ECO:0000313" key="2">
    <source>
        <dbReference type="Proteomes" id="UP000001449"/>
    </source>
</evidence>